<feature type="compositionally biased region" description="Basic and acidic residues" evidence="1">
    <location>
        <begin position="46"/>
        <end position="64"/>
    </location>
</feature>
<feature type="compositionally biased region" description="Polar residues" evidence="1">
    <location>
        <begin position="200"/>
        <end position="210"/>
    </location>
</feature>
<dbReference type="AlphaFoldDB" id="A0A8I2ZFR7"/>
<comment type="caution">
    <text evidence="2">The sequence shown here is derived from an EMBL/GenBank/DDBJ whole genome shotgun (WGS) entry which is preliminary data.</text>
</comment>
<dbReference type="OrthoDB" id="4850596at2759"/>
<feature type="compositionally biased region" description="Basic and acidic residues" evidence="1">
    <location>
        <begin position="167"/>
        <end position="180"/>
    </location>
</feature>
<protein>
    <submittedName>
        <fullName evidence="2">Uncharacterized protein</fullName>
    </submittedName>
</protein>
<proteinExistence type="predicted"/>
<feature type="region of interest" description="Disordered" evidence="1">
    <location>
        <begin position="28"/>
        <end position="210"/>
    </location>
</feature>
<name>A0A8I2ZFR7_VERLO</name>
<feature type="compositionally biased region" description="Gly residues" evidence="1">
    <location>
        <begin position="113"/>
        <end position="123"/>
    </location>
</feature>
<evidence type="ECO:0000313" key="3">
    <source>
        <dbReference type="Proteomes" id="UP000689129"/>
    </source>
</evidence>
<evidence type="ECO:0000313" key="2">
    <source>
        <dbReference type="EMBL" id="KAG7130357.1"/>
    </source>
</evidence>
<sequence>MSGGSKYTVPAVVGATLLSSGVYMMRGRPSATEAPAQNTATSAPRPDADEVERKKQQAQSKRDNGISGAGVGMTSNTGGAELSTGSKAGNRTGPQHGGQTISGDVNREDLPSGGVGGGHGGGNDNSRTSVEIGKGGTQGSKSFFLGMKLQGTAGTGGSTAGGQQYDVDPKDTRIKSHHADTPSNRGGSPFDKHRRDVTAVSETSSKPGKE</sequence>
<accession>A0A8I2ZFR7</accession>
<reference evidence="2" key="1">
    <citation type="journal article" date="2021" name="Mol. Plant Pathol.">
        <title>A 20-kb lineage-specific genomic region tames virulence in pathogenic amphidiploid Verticillium longisporum.</title>
        <authorList>
            <person name="Harting R."/>
            <person name="Starke J."/>
            <person name="Kusch H."/>
            <person name="Poggeler S."/>
            <person name="Maurus I."/>
            <person name="Schluter R."/>
            <person name="Landesfeind M."/>
            <person name="Bulla I."/>
            <person name="Nowrousian M."/>
            <person name="de Jonge R."/>
            <person name="Stahlhut G."/>
            <person name="Hoff K.J."/>
            <person name="Asshauer K.P."/>
            <person name="Thurmer A."/>
            <person name="Stanke M."/>
            <person name="Daniel R."/>
            <person name="Morgenstern B."/>
            <person name="Thomma B.P.H.J."/>
            <person name="Kronstad J.W."/>
            <person name="Braus-Stromeyer S.A."/>
            <person name="Braus G.H."/>
        </authorList>
    </citation>
    <scope>NUCLEOTIDE SEQUENCE</scope>
    <source>
        <strain evidence="2">Vl32</strain>
    </source>
</reference>
<feature type="compositionally biased region" description="Polar residues" evidence="1">
    <location>
        <begin position="73"/>
        <end position="103"/>
    </location>
</feature>
<gene>
    <name evidence="2" type="ORF">HYQ45_010792</name>
</gene>
<evidence type="ECO:0000256" key="1">
    <source>
        <dbReference type="SAM" id="MobiDB-lite"/>
    </source>
</evidence>
<dbReference type="EMBL" id="JAEMWZ010000230">
    <property type="protein sequence ID" value="KAG7130357.1"/>
    <property type="molecule type" value="Genomic_DNA"/>
</dbReference>
<organism evidence="2 3">
    <name type="scientific">Verticillium longisporum</name>
    <name type="common">Verticillium dahliae var. longisporum</name>
    <dbReference type="NCBI Taxonomy" id="100787"/>
    <lineage>
        <taxon>Eukaryota</taxon>
        <taxon>Fungi</taxon>
        <taxon>Dikarya</taxon>
        <taxon>Ascomycota</taxon>
        <taxon>Pezizomycotina</taxon>
        <taxon>Sordariomycetes</taxon>
        <taxon>Hypocreomycetidae</taxon>
        <taxon>Glomerellales</taxon>
        <taxon>Plectosphaerellaceae</taxon>
        <taxon>Verticillium</taxon>
    </lineage>
</organism>
<dbReference type="Proteomes" id="UP000689129">
    <property type="component" value="Unassembled WGS sequence"/>
</dbReference>